<keyword evidence="2" id="KW-0238">DNA-binding</keyword>
<evidence type="ECO:0000256" key="1">
    <source>
        <dbReference type="ARBA" id="ARBA00023015"/>
    </source>
</evidence>
<feature type="domain" description="HTH marR-type" evidence="4">
    <location>
        <begin position="11"/>
        <end position="143"/>
    </location>
</feature>
<dbReference type="PANTHER" id="PTHR33164:SF43">
    <property type="entry name" value="HTH-TYPE TRANSCRIPTIONAL REPRESSOR YETL"/>
    <property type="match status" value="1"/>
</dbReference>
<evidence type="ECO:0000313" key="5">
    <source>
        <dbReference type="EMBL" id="GGH87906.1"/>
    </source>
</evidence>
<dbReference type="RefSeq" id="WP_188499054.1">
    <property type="nucleotide sequence ID" value="NZ_BMFV01000044.1"/>
</dbReference>
<dbReference type="PANTHER" id="PTHR33164">
    <property type="entry name" value="TRANSCRIPTIONAL REGULATOR, MARR FAMILY"/>
    <property type="match status" value="1"/>
</dbReference>
<reference evidence="5" key="1">
    <citation type="journal article" date="2014" name="Int. J. Syst. Evol. Microbiol.">
        <title>Complete genome sequence of Corynebacterium casei LMG S-19264T (=DSM 44701T), isolated from a smear-ripened cheese.</title>
        <authorList>
            <consortium name="US DOE Joint Genome Institute (JGI-PGF)"/>
            <person name="Walter F."/>
            <person name="Albersmeier A."/>
            <person name="Kalinowski J."/>
            <person name="Ruckert C."/>
        </authorList>
    </citation>
    <scope>NUCLEOTIDE SEQUENCE</scope>
    <source>
        <strain evidence="5">CGMCC 1.12777</strain>
    </source>
</reference>
<dbReference type="PROSITE" id="PS50995">
    <property type="entry name" value="HTH_MARR_2"/>
    <property type="match status" value="1"/>
</dbReference>
<dbReference type="PROSITE" id="PS01117">
    <property type="entry name" value="HTH_MARR_1"/>
    <property type="match status" value="1"/>
</dbReference>
<name>A0A8J3EP63_9BACL</name>
<comment type="caution">
    <text evidence="5">The sequence shown here is derived from an EMBL/GenBank/DDBJ whole genome shotgun (WGS) entry which is preliminary data.</text>
</comment>
<dbReference type="SMART" id="SM00347">
    <property type="entry name" value="HTH_MARR"/>
    <property type="match status" value="1"/>
</dbReference>
<dbReference type="InterPro" id="IPR039422">
    <property type="entry name" value="MarR/SlyA-like"/>
</dbReference>
<dbReference type="Pfam" id="PF12802">
    <property type="entry name" value="MarR_2"/>
    <property type="match status" value="1"/>
</dbReference>
<dbReference type="InterPro" id="IPR000835">
    <property type="entry name" value="HTH_MarR-typ"/>
</dbReference>
<dbReference type="Gene3D" id="1.10.10.10">
    <property type="entry name" value="Winged helix-like DNA-binding domain superfamily/Winged helix DNA-binding domain"/>
    <property type="match status" value="1"/>
</dbReference>
<dbReference type="Proteomes" id="UP000656813">
    <property type="component" value="Unassembled WGS sequence"/>
</dbReference>
<protein>
    <submittedName>
        <fullName evidence="5">Transcriptional regulator</fullName>
    </submittedName>
</protein>
<dbReference type="GO" id="GO:0003700">
    <property type="term" value="F:DNA-binding transcription factor activity"/>
    <property type="evidence" value="ECO:0007669"/>
    <property type="project" value="InterPro"/>
</dbReference>
<dbReference type="AlphaFoldDB" id="A0A8J3EP63"/>
<keyword evidence="1" id="KW-0805">Transcription regulation</keyword>
<reference evidence="5" key="2">
    <citation type="submission" date="2020-09" db="EMBL/GenBank/DDBJ databases">
        <authorList>
            <person name="Sun Q."/>
            <person name="Zhou Y."/>
        </authorList>
    </citation>
    <scope>NUCLEOTIDE SEQUENCE</scope>
    <source>
        <strain evidence="5">CGMCC 1.12777</strain>
    </source>
</reference>
<dbReference type="InterPro" id="IPR036390">
    <property type="entry name" value="WH_DNA-bd_sf"/>
</dbReference>
<proteinExistence type="predicted"/>
<accession>A0A8J3EP63</accession>
<evidence type="ECO:0000259" key="4">
    <source>
        <dbReference type="PROSITE" id="PS50995"/>
    </source>
</evidence>
<dbReference type="GO" id="GO:0006950">
    <property type="term" value="P:response to stress"/>
    <property type="evidence" value="ECO:0007669"/>
    <property type="project" value="TreeGrafter"/>
</dbReference>
<dbReference type="InterPro" id="IPR036388">
    <property type="entry name" value="WH-like_DNA-bd_sf"/>
</dbReference>
<dbReference type="EMBL" id="BMFV01000044">
    <property type="protein sequence ID" value="GGH87906.1"/>
    <property type="molecule type" value="Genomic_DNA"/>
</dbReference>
<dbReference type="GO" id="GO:0003677">
    <property type="term" value="F:DNA binding"/>
    <property type="evidence" value="ECO:0007669"/>
    <property type="project" value="UniProtKB-KW"/>
</dbReference>
<keyword evidence="3" id="KW-0804">Transcription</keyword>
<evidence type="ECO:0000256" key="2">
    <source>
        <dbReference type="ARBA" id="ARBA00023125"/>
    </source>
</evidence>
<sequence>MEKGNEKNDREMPISRLIKLANRAIRKEVQEQLKPFNITPTQWSALGIIYLRPGLLPSELQTILLTERSSVTSLVNGLVKRELVYRVDHPDDGRYKKLYLTDKGKELAVQTRDISTVLDKKLGSAYSPEEFKQLKKGLMKMIRTLGKS</sequence>
<keyword evidence="6" id="KW-1185">Reference proteome</keyword>
<evidence type="ECO:0000256" key="3">
    <source>
        <dbReference type="ARBA" id="ARBA00023163"/>
    </source>
</evidence>
<evidence type="ECO:0000313" key="6">
    <source>
        <dbReference type="Proteomes" id="UP000656813"/>
    </source>
</evidence>
<dbReference type="InterPro" id="IPR023187">
    <property type="entry name" value="Tscrpt_reg_MarR-type_CS"/>
</dbReference>
<dbReference type="SUPFAM" id="SSF46785">
    <property type="entry name" value="Winged helix' DNA-binding domain"/>
    <property type="match status" value="1"/>
</dbReference>
<organism evidence="5 6">
    <name type="scientific">Pullulanibacillus pueri</name>
    <dbReference type="NCBI Taxonomy" id="1437324"/>
    <lineage>
        <taxon>Bacteria</taxon>
        <taxon>Bacillati</taxon>
        <taxon>Bacillota</taxon>
        <taxon>Bacilli</taxon>
        <taxon>Bacillales</taxon>
        <taxon>Sporolactobacillaceae</taxon>
        <taxon>Pullulanibacillus</taxon>
    </lineage>
</organism>
<dbReference type="PRINTS" id="PR00598">
    <property type="entry name" value="HTHMARR"/>
</dbReference>
<gene>
    <name evidence="5" type="ORF">GCM10007096_39000</name>
</gene>